<feature type="compositionally biased region" description="Low complexity" evidence="1">
    <location>
        <begin position="56"/>
        <end position="65"/>
    </location>
</feature>
<feature type="compositionally biased region" description="Basic and acidic residues" evidence="1">
    <location>
        <begin position="293"/>
        <end position="305"/>
    </location>
</feature>
<dbReference type="EMBL" id="CALLCH030000003">
    <property type="protein sequence ID" value="CAI4211824.1"/>
    <property type="molecule type" value="Genomic_DNA"/>
</dbReference>
<proteinExistence type="predicted"/>
<dbReference type="Proteomes" id="UP000838763">
    <property type="component" value="Unassembled WGS sequence"/>
</dbReference>
<feature type="region of interest" description="Disordered" evidence="1">
    <location>
        <begin position="276"/>
        <end position="313"/>
    </location>
</feature>
<comment type="caution">
    <text evidence="2">The sequence shown here is derived from an EMBL/GenBank/DDBJ whole genome shotgun (WGS) entry which is preliminary data.</text>
</comment>
<evidence type="ECO:0000256" key="1">
    <source>
        <dbReference type="SAM" id="MobiDB-lite"/>
    </source>
</evidence>
<gene>
    <name evidence="2" type="ORF">PPNO1_LOCUS1598</name>
</gene>
<organism evidence="2 3">
    <name type="scientific">Parascedosporium putredinis</name>
    <dbReference type="NCBI Taxonomy" id="1442378"/>
    <lineage>
        <taxon>Eukaryota</taxon>
        <taxon>Fungi</taxon>
        <taxon>Dikarya</taxon>
        <taxon>Ascomycota</taxon>
        <taxon>Pezizomycotina</taxon>
        <taxon>Sordariomycetes</taxon>
        <taxon>Hypocreomycetidae</taxon>
        <taxon>Microascales</taxon>
        <taxon>Microascaceae</taxon>
        <taxon>Parascedosporium</taxon>
    </lineage>
</organism>
<protein>
    <recommendedName>
        <fullName evidence="4">DRBM domain-containing protein</fullName>
    </recommendedName>
</protein>
<evidence type="ECO:0000313" key="2">
    <source>
        <dbReference type="EMBL" id="CAI4211824.1"/>
    </source>
</evidence>
<name>A0A9P1M687_9PEZI</name>
<dbReference type="AlphaFoldDB" id="A0A9P1M687"/>
<sequence length="421" mass="45472">MPPETVPWNFLKHWILQKELYEQEHGRPAPLNPQERHALNALVPGICVAPPPPPGGQAASPSTPATVRQRDRPVSQPSPFTADVPDGQGGAMRIPVKLQEMDATGPDYVSALTTARSQTQVFRLDHRFFEVKMGPFQKWGCIYILIDRQKIIPSLDCGLIDGCMPCFASKKEAKQYAAHQALLFLDRGNAANLRRGSMPPSQPITAPAPAPVPVPTSTPTPTPPNPTSFAPDPSAAALHEPPTADSGLVSHPVQLAGPSGLSVQVPLLGTVSSLDPTLVGDQGGDEAADSESVSDHSYDLDHSSDSEPTDEPCAKWKGRHLAEQETPLPEAPESISNEDQIKEICGRLGLPNPQFSLVEVCCVSPFCNVRVNFGEGPHLIPPGLGNMNKVLMEHALDRSVEQVLEWLVKQENSTRRVPVRP</sequence>
<feature type="region of interest" description="Disordered" evidence="1">
    <location>
        <begin position="193"/>
        <end position="253"/>
    </location>
</feature>
<feature type="compositionally biased region" description="Pro residues" evidence="1">
    <location>
        <begin position="200"/>
        <end position="226"/>
    </location>
</feature>
<dbReference type="CDD" id="cd00048">
    <property type="entry name" value="DSRM_SF"/>
    <property type="match status" value="1"/>
</dbReference>
<accession>A0A9P1M687</accession>
<keyword evidence="3" id="KW-1185">Reference proteome</keyword>
<dbReference type="OrthoDB" id="5222339at2759"/>
<feature type="region of interest" description="Disordered" evidence="1">
    <location>
        <begin position="47"/>
        <end position="91"/>
    </location>
</feature>
<evidence type="ECO:0008006" key="4">
    <source>
        <dbReference type="Google" id="ProtNLM"/>
    </source>
</evidence>
<evidence type="ECO:0000313" key="3">
    <source>
        <dbReference type="Proteomes" id="UP000838763"/>
    </source>
</evidence>
<reference evidence="2" key="1">
    <citation type="submission" date="2022-11" db="EMBL/GenBank/DDBJ databases">
        <authorList>
            <person name="Scott C."/>
            <person name="Bruce N."/>
        </authorList>
    </citation>
    <scope>NUCLEOTIDE SEQUENCE</scope>
</reference>